<dbReference type="Proteomes" id="UP001501495">
    <property type="component" value="Unassembled WGS sequence"/>
</dbReference>
<comment type="caution">
    <text evidence="6">The sequence shown here is derived from an EMBL/GenBank/DDBJ whole genome shotgun (WGS) entry which is preliminary data.</text>
</comment>
<dbReference type="PANTHER" id="PTHR30055:SF234">
    <property type="entry name" value="HTH-TYPE TRANSCRIPTIONAL REGULATOR BETI"/>
    <property type="match status" value="1"/>
</dbReference>
<protein>
    <recommendedName>
        <fullName evidence="5">HTH tetR-type domain-containing protein</fullName>
    </recommendedName>
</protein>
<feature type="domain" description="HTH tetR-type" evidence="5">
    <location>
        <begin position="250"/>
        <end position="310"/>
    </location>
</feature>
<dbReference type="InterPro" id="IPR009057">
    <property type="entry name" value="Homeodomain-like_sf"/>
</dbReference>
<proteinExistence type="predicted"/>
<evidence type="ECO:0000313" key="6">
    <source>
        <dbReference type="EMBL" id="GAA4109192.1"/>
    </source>
</evidence>
<evidence type="ECO:0000256" key="4">
    <source>
        <dbReference type="PROSITE-ProRule" id="PRU00335"/>
    </source>
</evidence>
<accession>A0ABP7XAM7</accession>
<evidence type="ECO:0000256" key="2">
    <source>
        <dbReference type="ARBA" id="ARBA00023125"/>
    </source>
</evidence>
<gene>
    <name evidence="6" type="ORF">GCM10022215_03350</name>
</gene>
<feature type="domain" description="HTH tetR-type" evidence="5">
    <location>
        <begin position="19"/>
        <end position="83"/>
    </location>
</feature>
<name>A0ABP7XAM7_9ACTN</name>
<dbReference type="InterPro" id="IPR050109">
    <property type="entry name" value="HTH-type_TetR-like_transc_reg"/>
</dbReference>
<feature type="DNA-binding region" description="H-T-H motif" evidence="4">
    <location>
        <begin position="273"/>
        <end position="292"/>
    </location>
</feature>
<evidence type="ECO:0000259" key="5">
    <source>
        <dbReference type="PROSITE" id="PS50977"/>
    </source>
</evidence>
<keyword evidence="1" id="KW-0805">Transcription regulation</keyword>
<keyword evidence="3" id="KW-0804">Transcription</keyword>
<dbReference type="SUPFAM" id="SSF46689">
    <property type="entry name" value="Homeodomain-like"/>
    <property type="match status" value="2"/>
</dbReference>
<keyword evidence="7" id="KW-1185">Reference proteome</keyword>
<dbReference type="PANTHER" id="PTHR30055">
    <property type="entry name" value="HTH-TYPE TRANSCRIPTIONAL REGULATOR RUTR"/>
    <property type="match status" value="1"/>
</dbReference>
<sequence>MTDATGGPAAGLVADAPTKPVAERLVEAAIEALGELDVAALLTAVGVREIARRAGASTTGVYTHFGSLAGLADAVVARVFDPGQGPAEDISGLLGVIADSHFPLETGYAYHSAEFQRLTSDPAFRIRMGLWALGGPAVTSAYHHYLRSIDDRLMVAAGALFARWGREVRPPFDVASFVAAQVALLNGTTVRHLVEPETFGIDHFKRAASTLTYFLLRVPGDRHDVDDRLTEVNYYPLDAAATRELTDRTRAMRARVLHAAAELFHHVGFERTTIAQIASHADTSTTSVYDHFTTKAGIAAALFRHQAALHLPGPDAVDHGSVDLVDHLTALAEFVRERAGYAGPYLYHVTAGTTEIEDPVQSTLEELLRRAGHSDPRTAAEVVLIALIRRVLTHPGRPAREHAEAVVALLALPR</sequence>
<organism evidence="6 7">
    <name type="scientific">Nocardioides fonticola</name>
    <dbReference type="NCBI Taxonomy" id="450363"/>
    <lineage>
        <taxon>Bacteria</taxon>
        <taxon>Bacillati</taxon>
        <taxon>Actinomycetota</taxon>
        <taxon>Actinomycetes</taxon>
        <taxon>Propionibacteriales</taxon>
        <taxon>Nocardioidaceae</taxon>
        <taxon>Nocardioides</taxon>
    </lineage>
</organism>
<dbReference type="Gene3D" id="1.10.357.10">
    <property type="entry name" value="Tetracycline Repressor, domain 2"/>
    <property type="match status" value="2"/>
</dbReference>
<dbReference type="PRINTS" id="PR00455">
    <property type="entry name" value="HTHTETR"/>
</dbReference>
<feature type="DNA-binding region" description="H-T-H motif" evidence="4">
    <location>
        <begin position="46"/>
        <end position="65"/>
    </location>
</feature>
<evidence type="ECO:0000313" key="7">
    <source>
        <dbReference type="Proteomes" id="UP001501495"/>
    </source>
</evidence>
<reference evidence="7" key="1">
    <citation type="journal article" date="2019" name="Int. J. Syst. Evol. Microbiol.">
        <title>The Global Catalogue of Microorganisms (GCM) 10K type strain sequencing project: providing services to taxonomists for standard genome sequencing and annotation.</title>
        <authorList>
            <consortium name="The Broad Institute Genomics Platform"/>
            <consortium name="The Broad Institute Genome Sequencing Center for Infectious Disease"/>
            <person name="Wu L."/>
            <person name="Ma J."/>
        </authorList>
    </citation>
    <scope>NUCLEOTIDE SEQUENCE [LARGE SCALE GENOMIC DNA]</scope>
    <source>
        <strain evidence="7">JCM 16703</strain>
    </source>
</reference>
<dbReference type="PROSITE" id="PS50977">
    <property type="entry name" value="HTH_TETR_2"/>
    <property type="match status" value="2"/>
</dbReference>
<keyword evidence="2 4" id="KW-0238">DNA-binding</keyword>
<dbReference type="EMBL" id="BAAAZH010000002">
    <property type="protein sequence ID" value="GAA4109192.1"/>
    <property type="molecule type" value="Genomic_DNA"/>
</dbReference>
<dbReference type="Pfam" id="PF00440">
    <property type="entry name" value="TetR_N"/>
    <property type="match status" value="2"/>
</dbReference>
<dbReference type="InterPro" id="IPR001647">
    <property type="entry name" value="HTH_TetR"/>
</dbReference>
<evidence type="ECO:0000256" key="3">
    <source>
        <dbReference type="ARBA" id="ARBA00023163"/>
    </source>
</evidence>
<evidence type="ECO:0000256" key="1">
    <source>
        <dbReference type="ARBA" id="ARBA00023015"/>
    </source>
</evidence>